<comment type="caution">
    <text evidence="1">The sequence shown here is derived from an EMBL/GenBank/DDBJ whole genome shotgun (WGS) entry which is preliminary data.</text>
</comment>
<reference evidence="1 2" key="1">
    <citation type="submission" date="2023-10" db="EMBL/GenBank/DDBJ databases">
        <title>Draft genome sequence of Xylaria bambusicola isolate GMP-LS, the root and basal stem rot pathogen of sugarcane in Indonesia.</title>
        <authorList>
            <person name="Selvaraj P."/>
            <person name="Muralishankar V."/>
            <person name="Muruganantham S."/>
            <person name="Sp S."/>
            <person name="Haryani S."/>
            <person name="Lau K.J.X."/>
            <person name="Naqvi N.I."/>
        </authorList>
    </citation>
    <scope>NUCLEOTIDE SEQUENCE [LARGE SCALE GENOMIC DNA]</scope>
    <source>
        <strain evidence="1">GMP-LS</strain>
    </source>
</reference>
<gene>
    <name evidence="1" type="ORF">RRF57_006325</name>
</gene>
<organism evidence="1 2">
    <name type="scientific">Xylaria bambusicola</name>
    <dbReference type="NCBI Taxonomy" id="326684"/>
    <lineage>
        <taxon>Eukaryota</taxon>
        <taxon>Fungi</taxon>
        <taxon>Dikarya</taxon>
        <taxon>Ascomycota</taxon>
        <taxon>Pezizomycotina</taxon>
        <taxon>Sordariomycetes</taxon>
        <taxon>Xylariomycetidae</taxon>
        <taxon>Xylariales</taxon>
        <taxon>Xylariaceae</taxon>
        <taxon>Xylaria</taxon>
    </lineage>
</organism>
<keyword evidence="2" id="KW-1185">Reference proteome</keyword>
<sequence>MALDERQREHPRVVSILHLSHVFTNIFQDWNIPKHLARFEWDHSLDGKTRVRVYAYDTEEANDDSYSATSESEPSKKFFFQATFQPVRWAPSFPLSFSWLKYVGIDASLVQPPLPDGSQNSSWGREELPGTSRWCKVLPGLSTKRATLGWMDMSQDDATHDGGGGGVKSGSGYDTEYDNFWPGLRRWNVAIKMQNTDINFGEGLYWDRPKSKLGL</sequence>
<name>A0AAN7UE57_9PEZI</name>
<dbReference type="AlphaFoldDB" id="A0AAN7UE57"/>
<proteinExistence type="predicted"/>
<accession>A0AAN7UE57</accession>
<dbReference type="Proteomes" id="UP001305414">
    <property type="component" value="Unassembled WGS sequence"/>
</dbReference>
<protein>
    <submittedName>
        <fullName evidence="1">Uncharacterized protein</fullName>
    </submittedName>
</protein>
<evidence type="ECO:0000313" key="2">
    <source>
        <dbReference type="Proteomes" id="UP001305414"/>
    </source>
</evidence>
<evidence type="ECO:0000313" key="1">
    <source>
        <dbReference type="EMBL" id="KAK5630610.1"/>
    </source>
</evidence>
<dbReference type="EMBL" id="JAWHQM010000016">
    <property type="protein sequence ID" value="KAK5630610.1"/>
    <property type="molecule type" value="Genomic_DNA"/>
</dbReference>